<keyword evidence="1" id="KW-0812">Transmembrane</keyword>
<dbReference type="EMBL" id="RCHS01001633">
    <property type="protein sequence ID" value="RMX52460.1"/>
    <property type="molecule type" value="Genomic_DNA"/>
</dbReference>
<comment type="caution">
    <text evidence="2">The sequence shown here is derived from an EMBL/GenBank/DDBJ whole genome shotgun (WGS) entry which is preliminary data.</text>
</comment>
<evidence type="ECO:0000313" key="2">
    <source>
        <dbReference type="EMBL" id="RMX52460.1"/>
    </source>
</evidence>
<dbReference type="Proteomes" id="UP000275408">
    <property type="component" value="Unassembled WGS sequence"/>
</dbReference>
<organism evidence="2 3">
    <name type="scientific">Pocillopora damicornis</name>
    <name type="common">Cauliflower coral</name>
    <name type="synonym">Millepora damicornis</name>
    <dbReference type="NCBI Taxonomy" id="46731"/>
    <lineage>
        <taxon>Eukaryota</taxon>
        <taxon>Metazoa</taxon>
        <taxon>Cnidaria</taxon>
        <taxon>Anthozoa</taxon>
        <taxon>Hexacorallia</taxon>
        <taxon>Scleractinia</taxon>
        <taxon>Astrocoeniina</taxon>
        <taxon>Pocilloporidae</taxon>
        <taxon>Pocillopora</taxon>
    </lineage>
</organism>
<name>A0A3M6UFJ5_POCDA</name>
<keyword evidence="1" id="KW-1133">Transmembrane helix</keyword>
<protein>
    <submittedName>
        <fullName evidence="2">Uncharacterized protein</fullName>
    </submittedName>
</protein>
<gene>
    <name evidence="2" type="ORF">pdam_00020281</name>
</gene>
<evidence type="ECO:0000256" key="1">
    <source>
        <dbReference type="SAM" id="Phobius"/>
    </source>
</evidence>
<dbReference type="AlphaFoldDB" id="A0A3M6UFJ5"/>
<proteinExistence type="predicted"/>
<feature type="transmembrane region" description="Helical" evidence="1">
    <location>
        <begin position="51"/>
        <end position="68"/>
    </location>
</feature>
<sequence length="143" mass="16012">MEVHSRAHNLSAEYYGNWKSFLVVLSLIVSGLSAVYKGLGVKVPLPDDPKSTMIAIGIIAIGVGAFIIRRCHSAASNLRERHFRAEKKCQNIANRARSVLKEAHENKKSTSYIKDRYESLLKDSEDSSEIEIEPWAIKKASKQ</sequence>
<keyword evidence="3" id="KW-1185">Reference proteome</keyword>
<accession>A0A3M6UFJ5</accession>
<evidence type="ECO:0000313" key="3">
    <source>
        <dbReference type="Proteomes" id="UP000275408"/>
    </source>
</evidence>
<feature type="transmembrane region" description="Helical" evidence="1">
    <location>
        <begin position="21"/>
        <end position="39"/>
    </location>
</feature>
<keyword evidence="1" id="KW-0472">Membrane</keyword>
<reference evidence="2 3" key="1">
    <citation type="journal article" date="2018" name="Sci. Rep.">
        <title>Comparative analysis of the Pocillopora damicornis genome highlights role of immune system in coral evolution.</title>
        <authorList>
            <person name="Cunning R."/>
            <person name="Bay R.A."/>
            <person name="Gillette P."/>
            <person name="Baker A.C."/>
            <person name="Traylor-Knowles N."/>
        </authorList>
    </citation>
    <scope>NUCLEOTIDE SEQUENCE [LARGE SCALE GENOMIC DNA]</scope>
    <source>
        <strain evidence="2">RSMAS</strain>
        <tissue evidence="2">Whole animal</tissue>
    </source>
</reference>